<evidence type="ECO:0000256" key="1">
    <source>
        <dbReference type="ARBA" id="ARBA00023125"/>
    </source>
</evidence>
<dbReference type="InterPro" id="IPR050807">
    <property type="entry name" value="TransReg_Diox_bact_type"/>
</dbReference>
<dbReference type="AlphaFoldDB" id="A0A0K9H035"/>
<dbReference type="Gene3D" id="1.10.260.40">
    <property type="entry name" value="lambda repressor-like DNA-binding domains"/>
    <property type="match status" value="1"/>
</dbReference>
<dbReference type="InterPro" id="IPR010982">
    <property type="entry name" value="Lambda_DNA-bd_dom_sf"/>
</dbReference>
<dbReference type="RefSeq" id="WP_049683231.1">
    <property type="nucleotide sequence ID" value="NZ_LFZW01000001.1"/>
</dbReference>
<evidence type="ECO:0000313" key="3">
    <source>
        <dbReference type="EMBL" id="KMY51877.1"/>
    </source>
</evidence>
<proteinExistence type="predicted"/>
<dbReference type="Pfam" id="PF01381">
    <property type="entry name" value="HTH_3"/>
    <property type="match status" value="1"/>
</dbReference>
<comment type="caution">
    <text evidence="3">The sequence shown here is derived from an EMBL/GenBank/DDBJ whole genome shotgun (WGS) entry which is preliminary data.</text>
</comment>
<reference evidence="4" key="1">
    <citation type="submission" date="2015-07" db="EMBL/GenBank/DDBJ databases">
        <title>Genome sequencing project for genomic taxonomy and phylogenomics of Bacillus-like bacteria.</title>
        <authorList>
            <person name="Liu B."/>
            <person name="Wang J."/>
            <person name="Zhu Y."/>
            <person name="Liu G."/>
            <person name="Chen Q."/>
            <person name="Chen Z."/>
            <person name="Lan J."/>
            <person name="Che J."/>
            <person name="Ge C."/>
            <person name="Shi H."/>
            <person name="Pan Z."/>
            <person name="Liu X."/>
        </authorList>
    </citation>
    <scope>NUCLEOTIDE SEQUENCE [LARGE SCALE GENOMIC DNA]</scope>
    <source>
        <strain evidence="4">FJAT-27997</strain>
    </source>
</reference>
<dbReference type="PANTHER" id="PTHR46797:SF1">
    <property type="entry name" value="METHYLPHOSPHONATE SYNTHASE"/>
    <property type="match status" value="1"/>
</dbReference>
<dbReference type="PANTHER" id="PTHR46797">
    <property type="entry name" value="HTH-TYPE TRANSCRIPTIONAL REGULATOR"/>
    <property type="match status" value="1"/>
</dbReference>
<keyword evidence="1" id="KW-0238">DNA-binding</keyword>
<dbReference type="STRING" id="1679170.AC625_22045"/>
<dbReference type="GO" id="GO:0005829">
    <property type="term" value="C:cytosol"/>
    <property type="evidence" value="ECO:0007669"/>
    <property type="project" value="TreeGrafter"/>
</dbReference>
<dbReference type="OrthoDB" id="1859224at2"/>
<dbReference type="SUPFAM" id="SSF47413">
    <property type="entry name" value="lambda repressor-like DNA-binding domains"/>
    <property type="match status" value="1"/>
</dbReference>
<sequence length="113" mass="13084">MIGDNILRIRKQRGLTLSELAEKAFISKSYLSNIERSLNKNPSIQVLEKVAGVLQVSLQQLLNREEDLNETASAVEKEWLDFIHDLKDAGIDKRNVQDYKILVEFIKWQQENT</sequence>
<evidence type="ECO:0000313" key="4">
    <source>
        <dbReference type="Proteomes" id="UP000037146"/>
    </source>
</evidence>
<dbReference type="GO" id="GO:0003700">
    <property type="term" value="F:DNA-binding transcription factor activity"/>
    <property type="evidence" value="ECO:0007669"/>
    <property type="project" value="TreeGrafter"/>
</dbReference>
<feature type="domain" description="HTH cro/C1-type" evidence="2">
    <location>
        <begin position="6"/>
        <end position="61"/>
    </location>
</feature>
<dbReference type="Proteomes" id="UP000037146">
    <property type="component" value="Unassembled WGS sequence"/>
</dbReference>
<dbReference type="GO" id="GO:0003677">
    <property type="term" value="F:DNA binding"/>
    <property type="evidence" value="ECO:0007669"/>
    <property type="project" value="UniProtKB-KW"/>
</dbReference>
<dbReference type="InterPro" id="IPR001387">
    <property type="entry name" value="Cro/C1-type_HTH"/>
</dbReference>
<dbReference type="EMBL" id="LFZW01000001">
    <property type="protein sequence ID" value="KMY51877.1"/>
    <property type="molecule type" value="Genomic_DNA"/>
</dbReference>
<protein>
    <submittedName>
        <fullName evidence="3">Transcriptional regulator</fullName>
    </submittedName>
</protein>
<accession>A0A0K9H035</accession>
<dbReference type="SMART" id="SM00530">
    <property type="entry name" value="HTH_XRE"/>
    <property type="match status" value="1"/>
</dbReference>
<dbReference type="PROSITE" id="PS50943">
    <property type="entry name" value="HTH_CROC1"/>
    <property type="match status" value="1"/>
</dbReference>
<gene>
    <name evidence="3" type="ORF">AC625_22045</name>
</gene>
<keyword evidence="4" id="KW-1185">Reference proteome</keyword>
<name>A0A0K9H035_9BACI</name>
<dbReference type="CDD" id="cd00093">
    <property type="entry name" value="HTH_XRE"/>
    <property type="match status" value="1"/>
</dbReference>
<evidence type="ECO:0000259" key="2">
    <source>
        <dbReference type="PROSITE" id="PS50943"/>
    </source>
</evidence>
<dbReference type="PATRIC" id="fig|1679170.3.peg.4971"/>
<organism evidence="3 4">
    <name type="scientific">Peribacillus loiseleuriae</name>
    <dbReference type="NCBI Taxonomy" id="1679170"/>
    <lineage>
        <taxon>Bacteria</taxon>
        <taxon>Bacillati</taxon>
        <taxon>Bacillota</taxon>
        <taxon>Bacilli</taxon>
        <taxon>Bacillales</taxon>
        <taxon>Bacillaceae</taxon>
        <taxon>Peribacillus</taxon>
    </lineage>
</organism>